<dbReference type="InterPro" id="IPR030395">
    <property type="entry name" value="GP_PDE_dom"/>
</dbReference>
<dbReference type="PANTHER" id="PTHR46211">
    <property type="entry name" value="GLYCEROPHOSPHORYL DIESTER PHOSPHODIESTERASE"/>
    <property type="match status" value="1"/>
</dbReference>
<dbReference type="GO" id="GO:0008081">
    <property type="term" value="F:phosphoric diester hydrolase activity"/>
    <property type="evidence" value="ECO:0007669"/>
    <property type="project" value="InterPro"/>
</dbReference>
<accession>A0AAW8TXZ3</accession>
<evidence type="ECO:0000313" key="3">
    <source>
        <dbReference type="Proteomes" id="UP001256711"/>
    </source>
</evidence>
<dbReference type="SUPFAM" id="SSF51695">
    <property type="entry name" value="PLC-like phosphodiesterases"/>
    <property type="match status" value="1"/>
</dbReference>
<feature type="domain" description="GP-PDE" evidence="1">
    <location>
        <begin position="2"/>
        <end position="239"/>
    </location>
</feature>
<dbReference type="Proteomes" id="UP001256711">
    <property type="component" value="Unassembled WGS sequence"/>
</dbReference>
<sequence length="248" mass="28068">MTQVVAHRGASGVRPENTLPAFSEAIRQGANIIELDVHLSKDQQLIVMHDEDVDRTTEGKGLIREHTLAELKRLNAGSWFSDQYSSTKIPTLQEVVNLLLIRNFRGALCIEVKTDKYEYPGIEERLAKFMQSQEWTFSYWYCSFNINSLDRLYELDPGAQLDLILGTSEAKVQQAIDRGYIEGIHPKLEWAEKNAGKLATFPLAVRPWTVNTMVGVRSCLNLGVTGIITNFPEMCFDGINAFRQEKSK</sequence>
<dbReference type="PROSITE" id="PS51704">
    <property type="entry name" value="GP_PDE"/>
    <property type="match status" value="1"/>
</dbReference>
<evidence type="ECO:0000313" key="2">
    <source>
        <dbReference type="EMBL" id="MDT2809884.1"/>
    </source>
</evidence>
<dbReference type="GeneID" id="78363939"/>
<evidence type="ECO:0000259" key="1">
    <source>
        <dbReference type="PROSITE" id="PS51704"/>
    </source>
</evidence>
<protein>
    <submittedName>
        <fullName evidence="2">Glycerophosphodiester phosphodiesterase family protein</fullName>
    </submittedName>
</protein>
<gene>
    <name evidence="2" type="ORF">P7H43_05260</name>
</gene>
<dbReference type="PANTHER" id="PTHR46211:SF1">
    <property type="entry name" value="GLYCEROPHOSPHODIESTER PHOSPHODIESTERASE, CYTOPLASMIC"/>
    <property type="match status" value="1"/>
</dbReference>
<dbReference type="EMBL" id="JARQBJ010000002">
    <property type="protein sequence ID" value="MDT2809884.1"/>
    <property type="molecule type" value="Genomic_DNA"/>
</dbReference>
<comment type="caution">
    <text evidence="2">The sequence shown here is derived from an EMBL/GenBank/DDBJ whole genome shotgun (WGS) entry which is preliminary data.</text>
</comment>
<dbReference type="GO" id="GO:0006629">
    <property type="term" value="P:lipid metabolic process"/>
    <property type="evidence" value="ECO:0007669"/>
    <property type="project" value="InterPro"/>
</dbReference>
<organism evidence="2 3">
    <name type="scientific">Enterococcus asini</name>
    <dbReference type="NCBI Taxonomy" id="57732"/>
    <lineage>
        <taxon>Bacteria</taxon>
        <taxon>Bacillati</taxon>
        <taxon>Bacillota</taxon>
        <taxon>Bacilli</taxon>
        <taxon>Lactobacillales</taxon>
        <taxon>Enterococcaceae</taxon>
        <taxon>Enterococcus</taxon>
    </lineage>
</organism>
<dbReference type="Gene3D" id="3.20.20.190">
    <property type="entry name" value="Phosphatidylinositol (PI) phosphodiesterase"/>
    <property type="match status" value="1"/>
</dbReference>
<dbReference type="RefSeq" id="WP_010753069.1">
    <property type="nucleotide sequence ID" value="NZ_CAUGVL010000038.1"/>
</dbReference>
<name>A0AAW8TXZ3_9ENTE</name>
<dbReference type="AlphaFoldDB" id="A0AAW8TXZ3"/>
<proteinExistence type="predicted"/>
<dbReference type="InterPro" id="IPR017946">
    <property type="entry name" value="PLC-like_Pdiesterase_TIM-brl"/>
</dbReference>
<dbReference type="Pfam" id="PF03009">
    <property type="entry name" value="GDPD"/>
    <property type="match status" value="1"/>
</dbReference>
<reference evidence="2" key="1">
    <citation type="submission" date="2023-03" db="EMBL/GenBank/DDBJ databases">
        <authorList>
            <person name="Shen W."/>
            <person name="Cai J."/>
        </authorList>
    </citation>
    <scope>NUCLEOTIDE SEQUENCE</scope>
    <source>
        <strain evidence="2">B226-2</strain>
    </source>
</reference>